<evidence type="ECO:0000256" key="3">
    <source>
        <dbReference type="ARBA" id="ARBA00022989"/>
    </source>
</evidence>
<keyword evidence="3 7" id="KW-1133">Transmembrane helix</keyword>
<comment type="subcellular location">
    <subcellularLocation>
        <location evidence="7">Cell membrane</location>
    </subcellularLocation>
    <subcellularLocation>
        <location evidence="7">Bacterial flagellum basal body</location>
    </subcellularLocation>
</comment>
<evidence type="ECO:0000313" key="9">
    <source>
        <dbReference type="Proteomes" id="UP000002601"/>
    </source>
</evidence>
<proteinExistence type="inferred from homology"/>
<protein>
    <recommendedName>
        <fullName evidence="7">Flagellar protein</fullName>
    </recommendedName>
</protein>
<keyword evidence="4 7" id="KW-0472">Membrane</keyword>
<dbReference type="KEGG" id="dsa:Desal_3816"/>
<organism evidence="8 9">
    <name type="scientific">Maridesulfovibrio salexigens (strain ATCC 14822 / DSM 2638 / NCIMB 8403 / VKM B-1763)</name>
    <name type="common">Desulfovibrio salexigens</name>
    <dbReference type="NCBI Taxonomy" id="526222"/>
    <lineage>
        <taxon>Bacteria</taxon>
        <taxon>Pseudomonadati</taxon>
        <taxon>Thermodesulfobacteriota</taxon>
        <taxon>Desulfovibrionia</taxon>
        <taxon>Desulfovibrionales</taxon>
        <taxon>Desulfovibrionaceae</taxon>
        <taxon>Maridesulfovibrio</taxon>
    </lineage>
</organism>
<keyword evidence="8" id="KW-0282">Flagellum</keyword>
<dbReference type="NCBIfam" id="TIGR03500">
    <property type="entry name" value="FliO_TIGR"/>
    <property type="match status" value="1"/>
</dbReference>
<dbReference type="Pfam" id="PF04347">
    <property type="entry name" value="FliO"/>
    <property type="match status" value="1"/>
</dbReference>
<keyword evidence="9" id="KW-1185">Reference proteome</keyword>
<dbReference type="GO" id="GO:0009425">
    <property type="term" value="C:bacterial-type flagellum basal body"/>
    <property type="evidence" value="ECO:0007669"/>
    <property type="project" value="UniProtKB-SubCell"/>
</dbReference>
<evidence type="ECO:0000256" key="4">
    <source>
        <dbReference type="ARBA" id="ARBA00023136"/>
    </source>
</evidence>
<keyword evidence="8" id="KW-0969">Cilium</keyword>
<dbReference type="GO" id="GO:0044781">
    <property type="term" value="P:bacterial-type flagellum organization"/>
    <property type="evidence" value="ECO:0007669"/>
    <property type="project" value="UniProtKB-UniRule"/>
</dbReference>
<dbReference type="PANTHER" id="PTHR38766">
    <property type="entry name" value="FLAGELLAR PROTEIN FLIO"/>
    <property type="match status" value="1"/>
</dbReference>
<evidence type="ECO:0000256" key="7">
    <source>
        <dbReference type="RuleBase" id="RU362064"/>
    </source>
</evidence>
<dbReference type="GO" id="GO:0005886">
    <property type="term" value="C:plasma membrane"/>
    <property type="evidence" value="ECO:0007669"/>
    <property type="project" value="UniProtKB-SubCell"/>
</dbReference>
<feature type="transmembrane region" description="Helical" evidence="7">
    <location>
        <begin position="20"/>
        <end position="40"/>
    </location>
</feature>
<accession>C6BUR7</accession>
<dbReference type="InterPro" id="IPR052205">
    <property type="entry name" value="FliO/MopB"/>
</dbReference>
<evidence type="ECO:0000313" key="8">
    <source>
        <dbReference type="EMBL" id="ACS81861.1"/>
    </source>
</evidence>
<dbReference type="PANTHER" id="PTHR38766:SF1">
    <property type="entry name" value="FLAGELLAR PROTEIN FLIO"/>
    <property type="match status" value="1"/>
</dbReference>
<evidence type="ECO:0000256" key="5">
    <source>
        <dbReference type="ARBA" id="ARBA00023143"/>
    </source>
</evidence>
<evidence type="ECO:0000256" key="1">
    <source>
        <dbReference type="ARBA" id="ARBA00022475"/>
    </source>
</evidence>
<name>C6BUR7_MARSD</name>
<dbReference type="EMBL" id="CP001649">
    <property type="protein sequence ID" value="ACS81861.1"/>
    <property type="molecule type" value="Genomic_DNA"/>
</dbReference>
<keyword evidence="1 7" id="KW-1003">Cell membrane</keyword>
<dbReference type="HOGENOM" id="CLU_113213_4_0_7"/>
<dbReference type="AlphaFoldDB" id="C6BUR7"/>
<dbReference type="RefSeq" id="WP_015853677.1">
    <property type="nucleotide sequence ID" value="NC_012881.1"/>
</dbReference>
<keyword evidence="2 7" id="KW-0812">Transmembrane</keyword>
<sequence length="121" mass="13251">MPNATATAFIAPETGLGSVLKMSAALFFILAMLLLAYYFMRRMNIGGAFPGARKGVLEIVDRLPLGPRQNITVVRYRDQEIVVGVTQDNITLLQARDEGHAKIDSDFAGYLEKERTGSSDS</sequence>
<comment type="similarity">
    <text evidence="6 7">Belongs to the FliO/MopB family.</text>
</comment>
<dbReference type="InterPro" id="IPR022781">
    <property type="entry name" value="Flagellar_biosynth_FliO"/>
</dbReference>
<keyword evidence="5 7" id="KW-0975">Bacterial flagellum</keyword>
<evidence type="ECO:0000256" key="2">
    <source>
        <dbReference type="ARBA" id="ARBA00022692"/>
    </source>
</evidence>
<evidence type="ECO:0000256" key="6">
    <source>
        <dbReference type="ARBA" id="ARBA00037937"/>
    </source>
</evidence>
<dbReference type="Proteomes" id="UP000002601">
    <property type="component" value="Chromosome"/>
</dbReference>
<keyword evidence="8" id="KW-0966">Cell projection</keyword>
<dbReference type="eggNOG" id="COG3190">
    <property type="taxonomic scope" value="Bacteria"/>
</dbReference>
<dbReference type="STRING" id="526222.Desal_3816"/>
<gene>
    <name evidence="8" type="ordered locus">Desal_3816</name>
</gene>
<reference evidence="8 9" key="1">
    <citation type="submission" date="2009-06" db="EMBL/GenBank/DDBJ databases">
        <title>Complete sequence of Desulfovibrio salexigens DSM 2638.</title>
        <authorList>
            <consortium name="US DOE Joint Genome Institute"/>
            <person name="Lucas S."/>
            <person name="Copeland A."/>
            <person name="Lapidus A."/>
            <person name="Glavina del Rio T."/>
            <person name="Tice H."/>
            <person name="Bruce D."/>
            <person name="Goodwin L."/>
            <person name="Pitluck S."/>
            <person name="Munk A.C."/>
            <person name="Brettin T."/>
            <person name="Detter J.C."/>
            <person name="Han C."/>
            <person name="Tapia R."/>
            <person name="Larimer F."/>
            <person name="Land M."/>
            <person name="Hauser L."/>
            <person name="Kyrpides N."/>
            <person name="Anderson I."/>
            <person name="Wall J.D."/>
            <person name="Arkin A.P."/>
            <person name="Dehal P."/>
            <person name="Chivian D."/>
            <person name="Giles B."/>
            <person name="Hazen T.C."/>
        </authorList>
    </citation>
    <scope>NUCLEOTIDE SEQUENCE [LARGE SCALE GENOMIC DNA]</scope>
    <source>
        <strain evidence="9">ATCC 14822 / DSM 2638 / NCIMB 8403 / VKM B-1763</strain>
    </source>
</reference>